<evidence type="ECO:0000256" key="2">
    <source>
        <dbReference type="ARBA" id="ARBA00022487"/>
    </source>
</evidence>
<dbReference type="AlphaFoldDB" id="A0A9X4NPG2"/>
<keyword evidence="10" id="KW-1185">Reference proteome</keyword>
<protein>
    <submittedName>
        <fullName evidence="9">Feruloyl esterase</fullName>
    </submittedName>
</protein>
<evidence type="ECO:0000313" key="9">
    <source>
        <dbReference type="EMBL" id="MDG5974189.1"/>
    </source>
</evidence>
<dbReference type="RefSeq" id="WP_068170343.1">
    <property type="nucleotide sequence ID" value="NZ_AOGK01000002.1"/>
</dbReference>
<proteinExistence type="inferred from homology"/>
<dbReference type="GO" id="GO:0046872">
    <property type="term" value="F:metal ion binding"/>
    <property type="evidence" value="ECO:0007669"/>
    <property type="project" value="UniProtKB-KW"/>
</dbReference>
<keyword evidence="7" id="KW-1015">Disulfide bond</keyword>
<dbReference type="OrthoDB" id="7062032at2"/>
<dbReference type="SUPFAM" id="SSF53474">
    <property type="entry name" value="alpha/beta-Hydrolases"/>
    <property type="match status" value="1"/>
</dbReference>
<dbReference type="InterPro" id="IPR011118">
    <property type="entry name" value="Tannase/feruloyl_esterase"/>
</dbReference>
<keyword evidence="4 8" id="KW-0732">Signal</keyword>
<keyword evidence="6" id="KW-0106">Calcium</keyword>
<dbReference type="PANTHER" id="PTHR33938:SF15">
    <property type="entry name" value="FERULOYL ESTERASE B-RELATED"/>
    <property type="match status" value="1"/>
</dbReference>
<evidence type="ECO:0000256" key="8">
    <source>
        <dbReference type="SAM" id="SignalP"/>
    </source>
</evidence>
<evidence type="ECO:0000256" key="6">
    <source>
        <dbReference type="ARBA" id="ARBA00022837"/>
    </source>
</evidence>
<dbReference type="Proteomes" id="UP001152876">
    <property type="component" value="Unassembled WGS sequence"/>
</dbReference>
<dbReference type="InterPro" id="IPR029058">
    <property type="entry name" value="AB_hydrolase_fold"/>
</dbReference>
<evidence type="ECO:0000256" key="5">
    <source>
        <dbReference type="ARBA" id="ARBA00022801"/>
    </source>
</evidence>
<feature type="signal peptide" evidence="8">
    <location>
        <begin position="1"/>
        <end position="25"/>
    </location>
</feature>
<organism evidence="9 10">
    <name type="scientific">Hydrogenophaga taeniospiralis CCUG 15921</name>
    <dbReference type="NCBI Taxonomy" id="1281780"/>
    <lineage>
        <taxon>Bacteria</taxon>
        <taxon>Pseudomonadati</taxon>
        <taxon>Pseudomonadota</taxon>
        <taxon>Betaproteobacteria</taxon>
        <taxon>Burkholderiales</taxon>
        <taxon>Comamonadaceae</taxon>
        <taxon>Hydrogenophaga</taxon>
    </lineage>
</organism>
<keyword evidence="3" id="KW-0479">Metal-binding</keyword>
<keyword evidence="5" id="KW-0378">Hydrolase</keyword>
<comment type="similarity">
    <text evidence="1">Belongs to the tannase family.</text>
</comment>
<evidence type="ECO:0000256" key="4">
    <source>
        <dbReference type="ARBA" id="ARBA00022729"/>
    </source>
</evidence>
<reference evidence="9" key="1">
    <citation type="submission" date="2013-01" db="EMBL/GenBank/DDBJ databases">
        <title>Genome draft of Hydrogenophaga taeniospiralis 2K1.</title>
        <authorList>
            <person name="Gomila M."/>
            <person name="Lalucat J."/>
        </authorList>
    </citation>
    <scope>NUCLEOTIDE SEQUENCE</scope>
    <source>
        <strain evidence="9">CCUG 15921</strain>
    </source>
</reference>
<dbReference type="GO" id="GO:0052689">
    <property type="term" value="F:carboxylic ester hydrolase activity"/>
    <property type="evidence" value="ECO:0007669"/>
    <property type="project" value="UniProtKB-KW"/>
</dbReference>
<dbReference type="PROSITE" id="PS51257">
    <property type="entry name" value="PROKAR_LIPOPROTEIN"/>
    <property type="match status" value="1"/>
</dbReference>
<feature type="chain" id="PRO_5040888257" evidence="8">
    <location>
        <begin position="26"/>
        <end position="573"/>
    </location>
</feature>
<evidence type="ECO:0000256" key="7">
    <source>
        <dbReference type="ARBA" id="ARBA00023157"/>
    </source>
</evidence>
<sequence>MHTRPQPGGPRASAALIALTAATLAACSSAPSQPPGAALAPARPASMAGCDALAGQLAGLAHTRIQSVTAVAAGELKAGTQDVAAHCVVLGAMHERMGADGKTPYAIGFEMRLPLRWNGRFLYQGNGGIDGAVLPALGAFGGGPIASALHQGFAVISSDAGHDNQLTRGPGFGLDPQARLDYGYQAVGKLTPMAKEVVRRAYGKAPDRSYIAGCSNGGRHVLVAAARYPEMFDGYLAGAPGYNLPKAAVANIWGAQQYKKVATDPKDLGSAFTQPERQTVVKAVLDKCDALDGARDGMVQHPSACQTAFNLARDVPTCSGERNGSCLSSAQKAAIAPIFSGATTRDGKPFYASFPYDSGLASPGVANWEFSAPIQRDSGAVGLIFGVPPQNPAGFNGEAFVLNGDVDAMLASVQATAGPFTESAMGFMTPPNATDLGRVKARGGKLLVYHGMSDAIFSPHDTQAWYEGLGQRTGGDPSGFARFFRVPGMDHCRAGPSTDQFDALGPLVKWVEQGIAPDQIIATARGPGNAGEVNPDVPASWAPNRSRPLCAYPKVATYKGSGSLEEASSFACR</sequence>
<accession>A0A9X4NPG2</accession>
<evidence type="ECO:0000256" key="3">
    <source>
        <dbReference type="ARBA" id="ARBA00022723"/>
    </source>
</evidence>
<comment type="caution">
    <text evidence="9">The sequence shown here is derived from an EMBL/GenBank/DDBJ whole genome shotgun (WGS) entry which is preliminary data.</text>
</comment>
<keyword evidence="2" id="KW-0719">Serine esterase</keyword>
<dbReference type="PANTHER" id="PTHR33938">
    <property type="entry name" value="FERULOYL ESTERASE B-RELATED"/>
    <property type="match status" value="1"/>
</dbReference>
<evidence type="ECO:0000313" key="10">
    <source>
        <dbReference type="Proteomes" id="UP001152876"/>
    </source>
</evidence>
<dbReference type="Gene3D" id="3.40.50.1820">
    <property type="entry name" value="alpha/beta hydrolase"/>
    <property type="match status" value="1"/>
</dbReference>
<gene>
    <name evidence="9" type="ORF">H010_02932</name>
</gene>
<dbReference type="EMBL" id="AOGK01000002">
    <property type="protein sequence ID" value="MDG5974189.1"/>
    <property type="molecule type" value="Genomic_DNA"/>
</dbReference>
<name>A0A9X4NPG2_9BURK</name>
<dbReference type="Pfam" id="PF07519">
    <property type="entry name" value="Tannase"/>
    <property type="match status" value="1"/>
</dbReference>
<evidence type="ECO:0000256" key="1">
    <source>
        <dbReference type="ARBA" id="ARBA00006249"/>
    </source>
</evidence>